<dbReference type="EMBL" id="JAYJLD010000021">
    <property type="protein sequence ID" value="MEB3102687.1"/>
    <property type="molecule type" value="Genomic_DNA"/>
</dbReference>
<keyword evidence="4" id="KW-1185">Reference proteome</keyword>
<proteinExistence type="predicted"/>
<comment type="caution">
    <text evidence="3">The sequence shown here is derived from an EMBL/GenBank/DDBJ whole genome shotgun (WGS) entry which is preliminary data.</text>
</comment>
<dbReference type="RefSeq" id="WP_371754810.1">
    <property type="nucleotide sequence ID" value="NZ_JAYJLD010000021.1"/>
</dbReference>
<keyword evidence="2" id="KW-1133">Transmembrane helix</keyword>
<reference evidence="3" key="1">
    <citation type="submission" date="2023-12" db="EMBL/GenBank/DDBJ databases">
        <title>Fervidustalea candida gen. nov., sp. nov., a novel member of the family Paenibacillaceae isolated from a geothermal area.</title>
        <authorList>
            <person name="Li W.-J."/>
            <person name="Jiao J.-Y."/>
            <person name="Chen Y."/>
        </authorList>
    </citation>
    <scope>NUCLEOTIDE SEQUENCE</scope>
    <source>
        <strain evidence="3">SYSU GA230002</strain>
    </source>
</reference>
<keyword evidence="1" id="KW-0175">Coiled coil</keyword>
<dbReference type="Proteomes" id="UP001310386">
    <property type="component" value="Unassembled WGS sequence"/>
</dbReference>
<gene>
    <name evidence="3" type="ORF">VF724_13530</name>
</gene>
<keyword evidence="2" id="KW-0812">Transmembrane</keyword>
<feature type="transmembrane region" description="Helical" evidence="2">
    <location>
        <begin position="12"/>
        <end position="31"/>
    </location>
</feature>
<protein>
    <submittedName>
        <fullName evidence="3">Uncharacterized protein</fullName>
    </submittedName>
</protein>
<evidence type="ECO:0000256" key="1">
    <source>
        <dbReference type="SAM" id="Coils"/>
    </source>
</evidence>
<name>A0ABU5ZJI8_9BACL</name>
<sequence length="706" mass="79088">MKNFAASSKGTVTVYLIIIIAAVFAFTSVLIDFARIKLAEHESEDALKSGVRSALSAYDQQLKSYGLFASGLSPEREKQLVGEIAALNLSTGLNGEHSWRMADTRMQASSLRVDRIYSLADQIVFKRQILEQMKYRTPIDYVSRVVNKLRDSKDAAHAANEFAQLNERLEKLIGKRENLLEQAWKKSSKMMDYLHDASGRYRNQLNLLAGITEELRGTTKERLSGELRQLAGIIPGTPEQAAALQAQLIHISTLLRKYDDYDRLVVEVRRASGTELQQLTNWNSELNGKLDQAYSVDADISQEISNLKQQTKSSTGPQNAFEVFQHVEVLGISYFEKEKSGTAAVLSSFGRFAQMLTGDPLQLSDLRQSNEAFRIQAGQWQADSDQAMNLRRKRLAELKKQQEEQSKKAGEQMEKAKAQSMITACGKNDRSVYQQLTGDSGLYRYYMDRDYSTAWALPEPDPSSALQLSPEAYGSSAFQALSGLMDVMEQVRDEVFVNEYALEYFNYRTFSSHQNAGVNSVRTDPAIHSLQDQENEYVLYGLPSCEANQGAAYAEIYLLRLAVRTAEALSDPKKVAEGSPLLVFLTALADGSSKASGDMKVLLEGESVPFMNNWKATELDYKDYIRLFLLMHSKEKNKLSRIQALIHLNTGIDLADKATYIRVAVRSDVSLWFIPQVMSMVKMIGALDGSRGGNRYEFNQTIAGSY</sequence>
<evidence type="ECO:0000256" key="2">
    <source>
        <dbReference type="SAM" id="Phobius"/>
    </source>
</evidence>
<evidence type="ECO:0000313" key="4">
    <source>
        <dbReference type="Proteomes" id="UP001310386"/>
    </source>
</evidence>
<feature type="coiled-coil region" evidence="1">
    <location>
        <begin position="155"/>
        <end position="182"/>
    </location>
</feature>
<organism evidence="3 4">
    <name type="scientific">Ferviditalea candida</name>
    <dbReference type="NCBI Taxonomy" id="3108399"/>
    <lineage>
        <taxon>Bacteria</taxon>
        <taxon>Bacillati</taxon>
        <taxon>Bacillota</taxon>
        <taxon>Bacilli</taxon>
        <taxon>Bacillales</taxon>
        <taxon>Paenibacillaceae</taxon>
        <taxon>Ferviditalea</taxon>
    </lineage>
</organism>
<feature type="coiled-coil region" evidence="1">
    <location>
        <begin position="392"/>
        <end position="419"/>
    </location>
</feature>
<evidence type="ECO:0000313" key="3">
    <source>
        <dbReference type="EMBL" id="MEB3102687.1"/>
    </source>
</evidence>
<accession>A0ABU5ZJI8</accession>
<keyword evidence="2" id="KW-0472">Membrane</keyword>